<evidence type="ECO:0000313" key="3">
    <source>
        <dbReference type="Proteomes" id="UP000708208"/>
    </source>
</evidence>
<organism evidence="2 3">
    <name type="scientific">Allacma fusca</name>
    <dbReference type="NCBI Taxonomy" id="39272"/>
    <lineage>
        <taxon>Eukaryota</taxon>
        <taxon>Metazoa</taxon>
        <taxon>Ecdysozoa</taxon>
        <taxon>Arthropoda</taxon>
        <taxon>Hexapoda</taxon>
        <taxon>Collembola</taxon>
        <taxon>Symphypleona</taxon>
        <taxon>Sminthuridae</taxon>
        <taxon>Allacma</taxon>
    </lineage>
</organism>
<accession>A0A8J2KNA1</accession>
<dbReference type="Proteomes" id="UP000708208">
    <property type="component" value="Unassembled WGS sequence"/>
</dbReference>
<name>A0A8J2KNA1_9HEXA</name>
<protein>
    <submittedName>
        <fullName evidence="2">Uncharacterized protein</fullName>
    </submittedName>
</protein>
<dbReference type="EMBL" id="CAJVCH010362826">
    <property type="protein sequence ID" value="CAG7816167.1"/>
    <property type="molecule type" value="Genomic_DNA"/>
</dbReference>
<comment type="caution">
    <text evidence="2">The sequence shown here is derived from an EMBL/GenBank/DDBJ whole genome shotgun (WGS) entry which is preliminary data.</text>
</comment>
<proteinExistence type="predicted"/>
<evidence type="ECO:0000313" key="2">
    <source>
        <dbReference type="EMBL" id="CAG7816167.1"/>
    </source>
</evidence>
<evidence type="ECO:0000256" key="1">
    <source>
        <dbReference type="SAM" id="MobiDB-lite"/>
    </source>
</evidence>
<sequence>MIPLYETVRPKSTAFDDGYKVRSPRVENEYSLSPRHGRQRSDVSRPPVPPPLPPSRPASVEMINRNELGFHPPPASCAPWLKKFKVIKKIKKKIGI</sequence>
<feature type="compositionally biased region" description="Pro residues" evidence="1">
    <location>
        <begin position="46"/>
        <end position="56"/>
    </location>
</feature>
<keyword evidence="3" id="KW-1185">Reference proteome</keyword>
<gene>
    <name evidence="2" type="ORF">AFUS01_LOCUS26798</name>
</gene>
<feature type="non-terminal residue" evidence="2">
    <location>
        <position position="1"/>
    </location>
</feature>
<feature type="non-terminal residue" evidence="2">
    <location>
        <position position="96"/>
    </location>
</feature>
<reference evidence="2" key="1">
    <citation type="submission" date="2021-06" db="EMBL/GenBank/DDBJ databases">
        <authorList>
            <person name="Hodson N. C."/>
            <person name="Mongue J. A."/>
            <person name="Jaron S. K."/>
        </authorList>
    </citation>
    <scope>NUCLEOTIDE SEQUENCE</scope>
</reference>
<dbReference type="AlphaFoldDB" id="A0A8J2KNA1"/>
<feature type="region of interest" description="Disordered" evidence="1">
    <location>
        <begin position="26"/>
        <end position="59"/>
    </location>
</feature>